<dbReference type="Gene3D" id="2.40.170.20">
    <property type="entry name" value="TonB-dependent receptor, beta-barrel domain"/>
    <property type="match status" value="1"/>
</dbReference>
<keyword evidence="12" id="KW-0675">Receptor</keyword>
<evidence type="ECO:0000256" key="10">
    <source>
        <dbReference type="ARBA" id="ARBA00023077"/>
    </source>
</evidence>
<evidence type="ECO:0000256" key="11">
    <source>
        <dbReference type="ARBA" id="ARBA00023136"/>
    </source>
</evidence>
<feature type="domain" description="TonB-dependent receptor-like beta-barrel" evidence="17">
    <location>
        <begin position="233"/>
        <end position="692"/>
    </location>
</feature>
<keyword evidence="4 14" id="KW-1134">Transmembrane beta strand</keyword>
<comment type="caution">
    <text evidence="19">The sequence shown here is derived from an EMBL/GenBank/DDBJ whole genome shotgun (WGS) entry which is preliminary data.</text>
</comment>
<evidence type="ECO:0000313" key="20">
    <source>
        <dbReference type="Proteomes" id="UP001156870"/>
    </source>
</evidence>
<keyword evidence="10 15" id="KW-0798">TonB box</keyword>
<evidence type="ECO:0000256" key="8">
    <source>
        <dbReference type="ARBA" id="ARBA00023004"/>
    </source>
</evidence>
<dbReference type="PANTHER" id="PTHR32552:SF68">
    <property type="entry name" value="FERRICHROME OUTER MEMBRANE TRANSPORTER_PHAGE RECEPTOR"/>
    <property type="match status" value="1"/>
</dbReference>
<evidence type="ECO:0000259" key="17">
    <source>
        <dbReference type="Pfam" id="PF00593"/>
    </source>
</evidence>
<evidence type="ECO:0000256" key="5">
    <source>
        <dbReference type="ARBA" id="ARBA00022496"/>
    </source>
</evidence>
<organism evidence="19 20">
    <name type="scientific">Marinibactrum halimedae</name>
    <dbReference type="NCBI Taxonomy" id="1444977"/>
    <lineage>
        <taxon>Bacteria</taxon>
        <taxon>Pseudomonadati</taxon>
        <taxon>Pseudomonadota</taxon>
        <taxon>Gammaproteobacteria</taxon>
        <taxon>Cellvibrionales</taxon>
        <taxon>Cellvibrionaceae</taxon>
        <taxon>Marinibactrum</taxon>
    </lineage>
</organism>
<keyword evidence="3 14" id="KW-0813">Transport</keyword>
<keyword evidence="5" id="KW-0410">Iron transport</keyword>
<comment type="similarity">
    <text evidence="2 14 15">Belongs to the TonB-dependent receptor family.</text>
</comment>
<keyword evidence="13 14" id="KW-0998">Cell outer membrane</keyword>
<evidence type="ECO:0000256" key="12">
    <source>
        <dbReference type="ARBA" id="ARBA00023170"/>
    </source>
</evidence>
<keyword evidence="11 14" id="KW-0472">Membrane</keyword>
<dbReference type="Pfam" id="PF07715">
    <property type="entry name" value="Plug"/>
    <property type="match status" value="1"/>
</dbReference>
<evidence type="ECO:0000256" key="9">
    <source>
        <dbReference type="ARBA" id="ARBA00023065"/>
    </source>
</evidence>
<evidence type="ECO:0000256" key="13">
    <source>
        <dbReference type="ARBA" id="ARBA00023237"/>
    </source>
</evidence>
<gene>
    <name evidence="19" type="ORF">GCM10007877_24410</name>
</gene>
<evidence type="ECO:0000256" key="6">
    <source>
        <dbReference type="ARBA" id="ARBA00022692"/>
    </source>
</evidence>
<dbReference type="PROSITE" id="PS52016">
    <property type="entry name" value="TONB_DEPENDENT_REC_3"/>
    <property type="match status" value="1"/>
</dbReference>
<evidence type="ECO:0000256" key="15">
    <source>
        <dbReference type="RuleBase" id="RU003357"/>
    </source>
</evidence>
<comment type="subcellular location">
    <subcellularLocation>
        <location evidence="1 14">Cell outer membrane</location>
        <topology evidence="1 14">Multi-pass membrane protein</topology>
    </subcellularLocation>
</comment>
<evidence type="ECO:0000256" key="7">
    <source>
        <dbReference type="ARBA" id="ARBA00022729"/>
    </source>
</evidence>
<sequence>MKTLPIVTAISTILGASLSPAFADQLPSKTTPKDSEDIEEVAVYGSNYRTTGTKSTLKPLDAPMSFEVYDATLLSSRQVDSVNDAMRYVPGVTPESRGAVTIFDQYSIRGFVSYFNYYEGLPLQELPGWNLKPQVDMIATETIEVLKGPTSVLYGAAPAGGMINQTAKHPQSTPETTLRARLGNNDLMDASIDSTGALSENVDYRLIALARQRDGQQVTTEEERYLLSPSITWQVADTTSLYVSLFYQDDPQMVPSTPLPSIGTLYEASYGRLGSDAYSGDRNWAKFDREMTMVSYKLNHDFSDTLSFLQNFRYTKGESLQHNTYNAGLVTNFPGLEDNIHLIRSAYLTDEELEGFTVDNQLAFTLNTGELEHRLLVGLDYKTLDGTVTYRDTLAGDPVTRLPFIPTIDLSNPDYDLLNPSTLPLDNYGEDHDIEETQIGFYIQDEIHWNAVTVIAGLRYDNYESTDKEETIYFGSESEDTADIDQDNLSARLAVIVDIADGVSPYINYSESFEPEAGFNDVTGEEFDPTTASQIEAGVKFQSHDKAFDMTFAVYDIRKEDVVVNSPTNRNLSTQAGEIRSQGAEIAANAAITENFSLNVTASYNDIEVTDNPLDPAREGKTPVWASDWQAGAWASYQATPALLLSGGLRHVGESALDQYNTDTVPSYTLWDFVASYQVNNTLSLGISASNLTDEEYVGSCFDASNCWMGAQRNVEFSVDLTF</sequence>
<dbReference type="PANTHER" id="PTHR32552">
    <property type="entry name" value="FERRICHROME IRON RECEPTOR-RELATED"/>
    <property type="match status" value="1"/>
</dbReference>
<dbReference type="GO" id="GO:0015344">
    <property type="term" value="F:siderophore uptake transmembrane transporter activity"/>
    <property type="evidence" value="ECO:0007669"/>
    <property type="project" value="TreeGrafter"/>
</dbReference>
<keyword evidence="20" id="KW-1185">Reference proteome</keyword>
<dbReference type="InterPro" id="IPR010105">
    <property type="entry name" value="TonB_sidphr_rcpt"/>
</dbReference>
<dbReference type="AlphaFoldDB" id="A0AA37T6J4"/>
<dbReference type="CDD" id="cd01347">
    <property type="entry name" value="ligand_gated_channel"/>
    <property type="match status" value="1"/>
</dbReference>
<accession>A0AA37T6J4</accession>
<dbReference type="InterPro" id="IPR036942">
    <property type="entry name" value="Beta-barrel_TonB_sf"/>
</dbReference>
<dbReference type="GO" id="GO:0015891">
    <property type="term" value="P:siderophore transport"/>
    <property type="evidence" value="ECO:0007669"/>
    <property type="project" value="InterPro"/>
</dbReference>
<keyword evidence="6 14" id="KW-0812">Transmembrane</keyword>
<evidence type="ECO:0000256" key="16">
    <source>
        <dbReference type="SAM" id="SignalP"/>
    </source>
</evidence>
<keyword evidence="7 16" id="KW-0732">Signal</keyword>
<name>A0AA37T6J4_9GAMM</name>
<feature type="signal peptide" evidence="16">
    <location>
        <begin position="1"/>
        <end position="23"/>
    </location>
</feature>
<evidence type="ECO:0000259" key="18">
    <source>
        <dbReference type="Pfam" id="PF07715"/>
    </source>
</evidence>
<keyword evidence="8" id="KW-0408">Iron</keyword>
<evidence type="ECO:0000256" key="14">
    <source>
        <dbReference type="PROSITE-ProRule" id="PRU01360"/>
    </source>
</evidence>
<evidence type="ECO:0000313" key="19">
    <source>
        <dbReference type="EMBL" id="GLS26724.1"/>
    </source>
</evidence>
<evidence type="ECO:0000256" key="4">
    <source>
        <dbReference type="ARBA" id="ARBA00022452"/>
    </source>
</evidence>
<dbReference type="Proteomes" id="UP001156870">
    <property type="component" value="Unassembled WGS sequence"/>
</dbReference>
<keyword evidence="9" id="KW-0406">Ion transport</keyword>
<dbReference type="InterPro" id="IPR037066">
    <property type="entry name" value="Plug_dom_sf"/>
</dbReference>
<feature type="domain" description="TonB-dependent receptor plug" evidence="18">
    <location>
        <begin position="60"/>
        <end position="161"/>
    </location>
</feature>
<proteinExistence type="inferred from homology"/>
<dbReference type="InterPro" id="IPR000531">
    <property type="entry name" value="Beta-barrel_TonB"/>
</dbReference>
<evidence type="ECO:0000256" key="2">
    <source>
        <dbReference type="ARBA" id="ARBA00009810"/>
    </source>
</evidence>
<evidence type="ECO:0000256" key="1">
    <source>
        <dbReference type="ARBA" id="ARBA00004571"/>
    </source>
</evidence>
<protein>
    <submittedName>
        <fullName evidence="19">Ligand-gated channel protein</fullName>
    </submittedName>
</protein>
<dbReference type="GO" id="GO:0009279">
    <property type="term" value="C:cell outer membrane"/>
    <property type="evidence" value="ECO:0007669"/>
    <property type="project" value="UniProtKB-SubCell"/>
</dbReference>
<dbReference type="GO" id="GO:0038023">
    <property type="term" value="F:signaling receptor activity"/>
    <property type="evidence" value="ECO:0007669"/>
    <property type="project" value="InterPro"/>
</dbReference>
<evidence type="ECO:0000256" key="3">
    <source>
        <dbReference type="ARBA" id="ARBA00022448"/>
    </source>
</evidence>
<dbReference type="SUPFAM" id="SSF56935">
    <property type="entry name" value="Porins"/>
    <property type="match status" value="1"/>
</dbReference>
<dbReference type="EMBL" id="BSPD01000058">
    <property type="protein sequence ID" value="GLS26724.1"/>
    <property type="molecule type" value="Genomic_DNA"/>
</dbReference>
<dbReference type="InterPro" id="IPR039426">
    <property type="entry name" value="TonB-dep_rcpt-like"/>
</dbReference>
<feature type="chain" id="PRO_5041240426" evidence="16">
    <location>
        <begin position="24"/>
        <end position="723"/>
    </location>
</feature>
<dbReference type="Pfam" id="PF00593">
    <property type="entry name" value="TonB_dep_Rec_b-barrel"/>
    <property type="match status" value="1"/>
</dbReference>
<dbReference type="NCBIfam" id="TIGR01783">
    <property type="entry name" value="TonB-siderophor"/>
    <property type="match status" value="1"/>
</dbReference>
<dbReference type="InterPro" id="IPR012910">
    <property type="entry name" value="Plug_dom"/>
</dbReference>
<dbReference type="RefSeq" id="WP_232595396.1">
    <property type="nucleotide sequence ID" value="NZ_BSPD01000058.1"/>
</dbReference>
<reference evidence="19 20" key="1">
    <citation type="journal article" date="2014" name="Int. J. Syst. Evol. Microbiol.">
        <title>Complete genome sequence of Corynebacterium casei LMG S-19264T (=DSM 44701T), isolated from a smear-ripened cheese.</title>
        <authorList>
            <consortium name="US DOE Joint Genome Institute (JGI-PGF)"/>
            <person name="Walter F."/>
            <person name="Albersmeier A."/>
            <person name="Kalinowski J."/>
            <person name="Ruckert C."/>
        </authorList>
    </citation>
    <scope>NUCLEOTIDE SEQUENCE [LARGE SCALE GENOMIC DNA]</scope>
    <source>
        <strain evidence="19 20">NBRC 110095</strain>
    </source>
</reference>
<dbReference type="Gene3D" id="2.170.130.10">
    <property type="entry name" value="TonB-dependent receptor, plug domain"/>
    <property type="match status" value="1"/>
</dbReference>